<feature type="compositionally biased region" description="Low complexity" evidence="1">
    <location>
        <begin position="1"/>
        <end position="72"/>
    </location>
</feature>
<feature type="compositionally biased region" description="Polar residues" evidence="1">
    <location>
        <begin position="171"/>
        <end position="181"/>
    </location>
</feature>
<accession>A0ABY7PMK9</accession>
<evidence type="ECO:0000313" key="2">
    <source>
        <dbReference type="EMBL" id="WBO84463.1"/>
    </source>
</evidence>
<organism evidence="2 3">
    <name type="scientific">Hymenobacter yonginensis</name>
    <dbReference type="NCBI Taxonomy" id="748197"/>
    <lineage>
        <taxon>Bacteria</taxon>
        <taxon>Pseudomonadati</taxon>
        <taxon>Bacteroidota</taxon>
        <taxon>Cytophagia</taxon>
        <taxon>Cytophagales</taxon>
        <taxon>Hymenobacteraceae</taxon>
        <taxon>Hymenobacter</taxon>
    </lineage>
</organism>
<dbReference type="RefSeq" id="WP_270126994.1">
    <property type="nucleotide sequence ID" value="NZ_CP115396.1"/>
</dbReference>
<feature type="region of interest" description="Disordered" evidence="1">
    <location>
        <begin position="149"/>
        <end position="193"/>
    </location>
</feature>
<gene>
    <name evidence="2" type="ORF">O9Z63_19105</name>
</gene>
<reference evidence="2 3" key="1">
    <citation type="journal article" date="2011" name="Int. J. Syst. Evol. Microbiol.">
        <title>Hymenobacter yonginensis sp. nov., isolated from a mesotrophic artificial lake.</title>
        <authorList>
            <person name="Joung Y."/>
            <person name="Cho S.H."/>
            <person name="Kim H."/>
            <person name="Kim S.B."/>
            <person name="Joh K."/>
        </authorList>
    </citation>
    <scope>NUCLEOTIDE SEQUENCE [LARGE SCALE GENOMIC DNA]</scope>
    <source>
        <strain evidence="2 3">KCTC 22745</strain>
    </source>
</reference>
<dbReference type="Proteomes" id="UP001211872">
    <property type="component" value="Chromosome"/>
</dbReference>
<evidence type="ECO:0000256" key="1">
    <source>
        <dbReference type="SAM" id="MobiDB-lite"/>
    </source>
</evidence>
<proteinExistence type="predicted"/>
<dbReference type="EMBL" id="CP115396">
    <property type="protein sequence ID" value="WBO84463.1"/>
    <property type="molecule type" value="Genomic_DNA"/>
</dbReference>
<sequence>MDTKQNQPNAGQNSAANAANKPASTSAAPAAASAPTNSTTPDTARSSQPTPAAAATPSTTTPSATSTSTSTDSRSEGISRVIAGADTTAGRKSWLDQEQWAKGINELPKSLKDFGTKALDQVNSLTPTQKVVGGALLVSGLSWLALRSKSNKSSVAGTRYTPKAESKWKPSSESVYRGSTASERDTDFDNDSF</sequence>
<evidence type="ECO:0000313" key="3">
    <source>
        <dbReference type="Proteomes" id="UP001211872"/>
    </source>
</evidence>
<name>A0ABY7PMK9_9BACT</name>
<feature type="region of interest" description="Disordered" evidence="1">
    <location>
        <begin position="1"/>
        <end position="94"/>
    </location>
</feature>
<protein>
    <submittedName>
        <fullName evidence="2">Uncharacterized protein</fullName>
    </submittedName>
</protein>
<keyword evidence="3" id="KW-1185">Reference proteome</keyword>